<feature type="transmembrane region" description="Helical" evidence="6">
    <location>
        <begin position="124"/>
        <end position="144"/>
    </location>
</feature>
<sequence>MWALFKKEILIYFKTPLAYLFLALFLFFTGAIFTLSHIFKANQNFPAYLQVLTSMLAIIAPLLTMRSYSEEWQHKTDQLLFTQPIALHHIVIAKFLSILVIFGIILLVLLLYLSVIATFGTPDWMHIFTAFIGFVLFAITLLSLGMMVSSYTQHQLIAAIVSFLLITMILLLTSIAPIIPRHPLAGFLTISLLLSITSLQLYLKRQPIWLILGSLALIWLITTSLYLLHPSIYQGFLPTFLQQLSPLHRYQGFNQGVIRLEDATYFLLAIFLLQYMIYTNLEKHDYREK</sequence>
<feature type="transmembrane region" description="Helical" evidence="6">
    <location>
        <begin position="45"/>
        <end position="64"/>
    </location>
</feature>
<evidence type="ECO:0000256" key="2">
    <source>
        <dbReference type="ARBA" id="ARBA00022475"/>
    </source>
</evidence>
<comment type="subcellular location">
    <subcellularLocation>
        <location evidence="1">Cell membrane</location>
        <topology evidence="1">Multi-pass membrane protein</topology>
    </subcellularLocation>
</comment>
<feature type="transmembrane region" description="Helical" evidence="6">
    <location>
        <begin position="85"/>
        <end position="112"/>
    </location>
</feature>
<dbReference type="PANTHER" id="PTHR30294">
    <property type="entry name" value="MEMBRANE COMPONENT OF ABC TRANSPORTER YHHJ-RELATED"/>
    <property type="match status" value="1"/>
</dbReference>
<feature type="transmembrane region" description="Helical" evidence="6">
    <location>
        <begin position="185"/>
        <end position="203"/>
    </location>
</feature>
<keyword evidence="4 6" id="KW-1133">Transmembrane helix</keyword>
<accession>A0A968GHB2</accession>
<evidence type="ECO:0000256" key="1">
    <source>
        <dbReference type="ARBA" id="ARBA00004651"/>
    </source>
</evidence>
<feature type="transmembrane region" description="Helical" evidence="6">
    <location>
        <begin position="156"/>
        <end position="179"/>
    </location>
</feature>
<feature type="transmembrane region" description="Helical" evidence="6">
    <location>
        <begin position="17"/>
        <end position="39"/>
    </location>
</feature>
<keyword evidence="8" id="KW-1185">Reference proteome</keyword>
<dbReference type="GO" id="GO:0140359">
    <property type="term" value="F:ABC-type transporter activity"/>
    <property type="evidence" value="ECO:0007669"/>
    <property type="project" value="InterPro"/>
</dbReference>
<evidence type="ECO:0000256" key="4">
    <source>
        <dbReference type="ARBA" id="ARBA00022989"/>
    </source>
</evidence>
<dbReference type="GO" id="GO:0005886">
    <property type="term" value="C:plasma membrane"/>
    <property type="evidence" value="ECO:0007669"/>
    <property type="project" value="UniProtKB-SubCell"/>
</dbReference>
<dbReference type="PANTHER" id="PTHR30294:SF29">
    <property type="entry name" value="MULTIDRUG ABC TRANSPORTER PERMEASE YBHS-RELATED"/>
    <property type="match status" value="1"/>
</dbReference>
<evidence type="ECO:0000256" key="5">
    <source>
        <dbReference type="ARBA" id="ARBA00023136"/>
    </source>
</evidence>
<dbReference type="AlphaFoldDB" id="A0A968GHB2"/>
<protein>
    <submittedName>
        <fullName evidence="7">ABC transporter permease subunit</fullName>
    </submittedName>
</protein>
<keyword evidence="5 6" id="KW-0472">Membrane</keyword>
<reference evidence="7" key="1">
    <citation type="submission" date="2020-03" db="EMBL/GenBank/DDBJ databases">
        <title>Spirochaetal bacteria isolated from arthropods constitute a novel genus Entomospira genus novum within the order Spirochaetales.</title>
        <authorList>
            <person name="Grana-Miraglia L."/>
            <person name="Sikutova S."/>
            <person name="Fingerle V."/>
            <person name="Sing A."/>
            <person name="Castillo-Ramirez S."/>
            <person name="Margos G."/>
            <person name="Rudolf I."/>
        </authorList>
    </citation>
    <scope>NUCLEOTIDE SEQUENCE</scope>
    <source>
        <strain evidence="7">BR149</strain>
    </source>
</reference>
<gene>
    <name evidence="7" type="ORF">HCT48_06405</name>
</gene>
<evidence type="ECO:0000313" key="8">
    <source>
        <dbReference type="Proteomes" id="UP000778951"/>
    </source>
</evidence>
<organism evidence="7 8">
    <name type="scientific">Entomospira culicis</name>
    <dbReference type="NCBI Taxonomy" id="2719989"/>
    <lineage>
        <taxon>Bacteria</taxon>
        <taxon>Pseudomonadati</taxon>
        <taxon>Spirochaetota</taxon>
        <taxon>Spirochaetia</taxon>
        <taxon>Spirochaetales</taxon>
        <taxon>Spirochaetaceae</taxon>
        <taxon>Entomospira</taxon>
    </lineage>
</organism>
<dbReference type="EMBL" id="JAATLM010000001">
    <property type="protein sequence ID" value="NIZ69841.1"/>
    <property type="molecule type" value="Genomic_DNA"/>
</dbReference>
<comment type="caution">
    <text evidence="7">The sequence shown here is derived from an EMBL/GenBank/DDBJ whole genome shotgun (WGS) entry which is preliminary data.</text>
</comment>
<keyword evidence="3 6" id="KW-0812">Transmembrane</keyword>
<proteinExistence type="predicted"/>
<keyword evidence="2" id="KW-1003">Cell membrane</keyword>
<dbReference type="Proteomes" id="UP000778951">
    <property type="component" value="Unassembled WGS sequence"/>
</dbReference>
<feature type="transmembrane region" description="Helical" evidence="6">
    <location>
        <begin position="208"/>
        <end position="228"/>
    </location>
</feature>
<evidence type="ECO:0000256" key="6">
    <source>
        <dbReference type="SAM" id="Phobius"/>
    </source>
</evidence>
<evidence type="ECO:0000256" key="3">
    <source>
        <dbReference type="ARBA" id="ARBA00022692"/>
    </source>
</evidence>
<dbReference type="RefSeq" id="WP_167695918.1">
    <property type="nucleotide sequence ID" value="NZ_CP118181.1"/>
</dbReference>
<name>A0A968GHB2_9SPIO</name>
<evidence type="ECO:0000313" key="7">
    <source>
        <dbReference type="EMBL" id="NIZ69841.1"/>
    </source>
</evidence>
<dbReference type="InterPro" id="IPR051449">
    <property type="entry name" value="ABC-2_transporter_component"/>
</dbReference>
<dbReference type="Pfam" id="PF12679">
    <property type="entry name" value="ABC2_membrane_2"/>
    <property type="match status" value="1"/>
</dbReference>
<feature type="transmembrane region" description="Helical" evidence="6">
    <location>
        <begin position="263"/>
        <end position="281"/>
    </location>
</feature>